<dbReference type="Proteomes" id="UP000229011">
    <property type="component" value="Unassembled WGS sequence"/>
</dbReference>
<accession>A0A2G9EHK4</accession>
<evidence type="ECO:0000313" key="12">
    <source>
        <dbReference type="Proteomes" id="UP000229011"/>
    </source>
</evidence>
<dbReference type="GO" id="GO:0016787">
    <property type="term" value="F:hydrolase activity"/>
    <property type="evidence" value="ECO:0007669"/>
    <property type="project" value="UniProtKB-KW"/>
</dbReference>
<dbReference type="GO" id="GO:0003677">
    <property type="term" value="F:DNA binding"/>
    <property type="evidence" value="ECO:0007669"/>
    <property type="project" value="UniProtKB-KW"/>
</dbReference>
<evidence type="ECO:0000256" key="2">
    <source>
        <dbReference type="ARBA" id="ARBA00022723"/>
    </source>
</evidence>
<evidence type="ECO:0000256" key="4">
    <source>
        <dbReference type="ARBA" id="ARBA00022801"/>
    </source>
</evidence>
<evidence type="ECO:0000256" key="3">
    <source>
        <dbReference type="ARBA" id="ARBA00022759"/>
    </source>
</evidence>
<dbReference type="EMBL" id="PEQY01000001">
    <property type="protein sequence ID" value="PIM80355.1"/>
    <property type="molecule type" value="Genomic_DNA"/>
</dbReference>
<name>A0A2G9EHK4_9FUSO</name>
<keyword evidence="4 10" id="KW-0378">Hydrolase</keyword>
<keyword evidence="1 10" id="KW-0540">Nuclease</keyword>
<feature type="binding site" evidence="10">
    <location>
        <position position="241"/>
    </location>
    <ligand>
        <name>Mn(2+)</name>
        <dbReference type="ChEBI" id="CHEBI:29035"/>
    </ligand>
</feature>
<gene>
    <name evidence="10 11" type="primary">cas1</name>
    <name evidence="11" type="ORF">CTM71_08230</name>
</gene>
<keyword evidence="6 10" id="KW-0051">Antiviral defense</keyword>
<dbReference type="GO" id="GO:0051607">
    <property type="term" value="P:defense response to virus"/>
    <property type="evidence" value="ECO:0007669"/>
    <property type="project" value="UniProtKB-UniRule"/>
</dbReference>
<evidence type="ECO:0000256" key="9">
    <source>
        <dbReference type="ARBA" id="ARBA00038592"/>
    </source>
</evidence>
<comment type="similarity">
    <text evidence="10">Belongs to the CRISPR-associated endonuclease Cas1 family.</text>
</comment>
<reference evidence="11 12" key="1">
    <citation type="submission" date="2017-11" db="EMBL/GenBank/DDBJ databases">
        <title>Genome sequencing of Fusobacterium periodonticum KCOM 1259.</title>
        <authorList>
            <person name="Kook J.-K."/>
            <person name="Park S.-N."/>
            <person name="Lim Y.K."/>
        </authorList>
    </citation>
    <scope>NUCLEOTIDE SEQUENCE [LARGE SCALE GENOMIC DNA]</scope>
    <source>
        <strain evidence="11 12">KCOM 1259</strain>
    </source>
</reference>
<dbReference type="Pfam" id="PF01867">
    <property type="entry name" value="Cas_Cas1"/>
    <property type="match status" value="1"/>
</dbReference>
<evidence type="ECO:0000256" key="7">
    <source>
        <dbReference type="ARBA" id="ARBA00023125"/>
    </source>
</evidence>
<keyword evidence="8 10" id="KW-0464">Manganese</keyword>
<dbReference type="HAMAP" id="MF_01470">
    <property type="entry name" value="Cas1"/>
    <property type="match status" value="1"/>
</dbReference>
<evidence type="ECO:0000256" key="8">
    <source>
        <dbReference type="ARBA" id="ARBA00023211"/>
    </source>
</evidence>
<keyword evidence="2 10" id="KW-0479">Metal-binding</keyword>
<dbReference type="GeneID" id="93328423"/>
<sequence>MSANLYIYNQGSILDYANNSLVLIYDPKRNGKKEISTENLDRIVIFGDVQLTISCIQNTLKKGIPVTFLSNEGNYFGSLEPTNHVDIKRQKLQFRKSEDKEFCLELSKILIKAKIKNQRSLLFTENASAKEPAATIYSTRILTLLNDIDKAQNIEELNLIIEKMNTFYFTGLSYFLGDDFNFTTRVKMPPKDPFNSMLSFGYSLLIYEIQNLILSKGLNPYIGFFASDEEGIPCLCSDLMEEWRTILVDALAFKLLKTKKITINDFETNEETGAVLLKEEARILFLTEFGKLLKEETGNIIGTCHKISYRRALEYQIHLLIEALEGNSPEKYKPFEIEK</sequence>
<dbReference type="PANTHER" id="PTHR34353">
    <property type="entry name" value="CRISPR-ASSOCIATED ENDONUCLEASE CAS1 1"/>
    <property type="match status" value="1"/>
</dbReference>
<comment type="cofactor">
    <cofactor evidence="10">
        <name>Mg(2+)</name>
        <dbReference type="ChEBI" id="CHEBI:18420"/>
    </cofactor>
    <cofactor evidence="10">
        <name>Mn(2+)</name>
        <dbReference type="ChEBI" id="CHEBI:29035"/>
    </cofactor>
</comment>
<keyword evidence="7 10" id="KW-0238">DNA-binding</keyword>
<evidence type="ECO:0000256" key="5">
    <source>
        <dbReference type="ARBA" id="ARBA00022842"/>
    </source>
</evidence>
<evidence type="ECO:0000256" key="6">
    <source>
        <dbReference type="ARBA" id="ARBA00023118"/>
    </source>
</evidence>
<dbReference type="RefSeq" id="WP_099958967.1">
    <property type="nucleotide sequence ID" value="NZ_PEQY01000001.1"/>
</dbReference>
<dbReference type="GO" id="GO:0046872">
    <property type="term" value="F:metal ion binding"/>
    <property type="evidence" value="ECO:0007669"/>
    <property type="project" value="UniProtKB-UniRule"/>
</dbReference>
<keyword evidence="3 10" id="KW-0255">Endonuclease</keyword>
<dbReference type="PANTHER" id="PTHR34353:SF2">
    <property type="entry name" value="CRISPR-ASSOCIATED ENDONUCLEASE CAS1 1"/>
    <property type="match status" value="1"/>
</dbReference>
<dbReference type="InterPro" id="IPR050646">
    <property type="entry name" value="Cas1"/>
</dbReference>
<proteinExistence type="inferred from homology"/>
<dbReference type="Gene3D" id="1.20.120.920">
    <property type="entry name" value="CRISPR-associated endonuclease Cas1, C-terminal domain"/>
    <property type="match status" value="1"/>
</dbReference>
<organism evidence="11 12">
    <name type="scientific">Fusobacterium pseudoperiodonticum</name>
    <dbReference type="NCBI Taxonomy" id="2663009"/>
    <lineage>
        <taxon>Bacteria</taxon>
        <taxon>Fusobacteriati</taxon>
        <taxon>Fusobacteriota</taxon>
        <taxon>Fusobacteriia</taxon>
        <taxon>Fusobacteriales</taxon>
        <taxon>Fusobacteriaceae</taxon>
        <taxon>Fusobacterium</taxon>
    </lineage>
</organism>
<dbReference type="CDD" id="cd09634">
    <property type="entry name" value="Cas1_I-II-III"/>
    <property type="match status" value="1"/>
</dbReference>
<comment type="caution">
    <text evidence="11">The sequence shown here is derived from an EMBL/GenBank/DDBJ whole genome shotgun (WGS) entry which is preliminary data.</text>
</comment>
<evidence type="ECO:0000256" key="1">
    <source>
        <dbReference type="ARBA" id="ARBA00022722"/>
    </source>
</evidence>
<dbReference type="Gene3D" id="3.100.10.20">
    <property type="entry name" value="CRISPR-associated endonuclease Cas1, N-terminal domain"/>
    <property type="match status" value="1"/>
</dbReference>
<protein>
    <recommendedName>
        <fullName evidence="10">CRISPR-associated endonuclease Cas1</fullName>
        <ecNumber evidence="10">3.1.-.-</ecNumber>
    </recommendedName>
</protein>
<dbReference type="InterPro" id="IPR042211">
    <property type="entry name" value="CRISPR-assoc_Cas1_N"/>
</dbReference>
<comment type="subunit">
    <text evidence="9 10">Homodimer, forms a heterotetramer with a Cas2 homodimer.</text>
</comment>
<dbReference type="GO" id="GO:0043571">
    <property type="term" value="P:maintenance of CRISPR repeat elements"/>
    <property type="evidence" value="ECO:0007669"/>
    <property type="project" value="UniProtKB-UniRule"/>
</dbReference>
<dbReference type="GO" id="GO:0004519">
    <property type="term" value="F:endonuclease activity"/>
    <property type="evidence" value="ECO:0007669"/>
    <property type="project" value="UniProtKB-UniRule"/>
</dbReference>
<dbReference type="EC" id="3.1.-.-" evidence="10"/>
<comment type="caution">
    <text evidence="10">Lacks conserved residue(s) required for the propagation of feature annotation.</text>
</comment>
<dbReference type="InterPro" id="IPR042206">
    <property type="entry name" value="CRISPR-assoc_Cas1_C"/>
</dbReference>
<comment type="function">
    <text evidence="10">CRISPR (clustered regularly interspaced short palindromic repeat), is an adaptive immune system that provides protection against mobile genetic elements (viruses, transposable elements and conjugative plasmids). CRISPR clusters contain spacers, sequences complementary to antecedent mobile elements, and target invading nucleic acids. CRISPR clusters are transcribed and processed into CRISPR RNA (crRNA). Acts as a dsDNA endonuclease. Involved in the integration of spacer DNA into the CRISPR cassette.</text>
</comment>
<evidence type="ECO:0000256" key="10">
    <source>
        <dbReference type="HAMAP-Rule" id="MF_01470"/>
    </source>
</evidence>
<dbReference type="AlphaFoldDB" id="A0A2G9EHK4"/>
<dbReference type="InterPro" id="IPR002729">
    <property type="entry name" value="CRISPR-assoc_Cas1"/>
</dbReference>
<dbReference type="NCBIfam" id="TIGR00287">
    <property type="entry name" value="cas1"/>
    <property type="match status" value="1"/>
</dbReference>
<evidence type="ECO:0000313" key="11">
    <source>
        <dbReference type="EMBL" id="PIM80355.1"/>
    </source>
</evidence>
<keyword evidence="5 10" id="KW-0460">Magnesium</keyword>